<sequence>MTMLDLNASMCIRPAKLPQSAWVGHIPFAAWLVEELKPGILVELGTHNGASYLAFCQAVKQNALATACFAVDTWQGDDHAGHYGEDVFNTLWQYHQKHYAGFSQLLRMTFDEARACFDDGSVDLLHIDGLHTYEAVKHDFDSWLPKLSKRGVILFHDTMVRERNFGVWRLWAEISQQYPSFEFHHTHGLGVLLVGSDLPESVRRLVAVESGEPSTVVNRLFESLADGIRYADDAEMLSAGIVDRDGQIAHYTQELQKHQVLVGHLNQGIADRDAELANHNRQAAGREELIAHLKDTIAVRDGVFPELQPQIATLVEHVTYLKALSGQGSESFTVLDRLHVELDAAHLHEASLQQDLKQRKDELAEVMNSLSWRITKPLRWIFRRRFGRGHG</sequence>
<dbReference type="GO" id="GO:0008168">
    <property type="term" value="F:methyltransferase activity"/>
    <property type="evidence" value="ECO:0007669"/>
    <property type="project" value="UniProtKB-KW"/>
</dbReference>
<dbReference type="GO" id="GO:0005886">
    <property type="term" value="C:plasma membrane"/>
    <property type="evidence" value="ECO:0007669"/>
    <property type="project" value="TreeGrafter"/>
</dbReference>
<dbReference type="PANTHER" id="PTHR40048">
    <property type="entry name" value="RHAMNOSYL O-METHYLTRANSFERASE"/>
    <property type="match status" value="1"/>
</dbReference>
<dbReference type="GO" id="GO:0071770">
    <property type="term" value="P:DIM/DIP cell wall layer assembly"/>
    <property type="evidence" value="ECO:0007669"/>
    <property type="project" value="TreeGrafter"/>
</dbReference>
<keyword evidence="2 3" id="KW-0808">Transferase</keyword>
<keyword evidence="4" id="KW-1185">Reference proteome</keyword>
<gene>
    <name evidence="3" type="ORF">DVJ77_17080</name>
</gene>
<dbReference type="RefSeq" id="WP_114846714.1">
    <property type="nucleotide sequence ID" value="NZ_JBHSPE010000025.1"/>
</dbReference>
<dbReference type="PANTHER" id="PTHR40048:SF1">
    <property type="entry name" value="RHAMNOSYL O-METHYLTRANSFERASE"/>
    <property type="match status" value="1"/>
</dbReference>
<comment type="caution">
    <text evidence="3">The sequence shown here is derived from an EMBL/GenBank/DDBJ whole genome shotgun (WGS) entry which is preliminary data.</text>
</comment>
<dbReference type="Gene3D" id="3.40.50.150">
    <property type="entry name" value="Vaccinia Virus protein VP39"/>
    <property type="match status" value="1"/>
</dbReference>
<evidence type="ECO:0000313" key="4">
    <source>
        <dbReference type="Proteomes" id="UP000253782"/>
    </source>
</evidence>
<dbReference type="GO" id="GO:0032259">
    <property type="term" value="P:methylation"/>
    <property type="evidence" value="ECO:0007669"/>
    <property type="project" value="UniProtKB-KW"/>
</dbReference>
<name>A0A369UJ97_9GAMM</name>
<proteinExistence type="predicted"/>
<keyword evidence="1 3" id="KW-0489">Methyltransferase</keyword>
<dbReference type="SUPFAM" id="SSF53335">
    <property type="entry name" value="S-adenosyl-L-methionine-dependent methyltransferases"/>
    <property type="match status" value="1"/>
</dbReference>
<evidence type="ECO:0000256" key="1">
    <source>
        <dbReference type="ARBA" id="ARBA00022603"/>
    </source>
</evidence>
<dbReference type="OrthoDB" id="7068720at2"/>
<organism evidence="3 4">
    <name type="scientific">Dyella tabacisoli</name>
    <dbReference type="NCBI Taxonomy" id="2282381"/>
    <lineage>
        <taxon>Bacteria</taxon>
        <taxon>Pseudomonadati</taxon>
        <taxon>Pseudomonadota</taxon>
        <taxon>Gammaproteobacteria</taxon>
        <taxon>Lysobacterales</taxon>
        <taxon>Rhodanobacteraceae</taxon>
        <taxon>Dyella</taxon>
    </lineage>
</organism>
<protein>
    <submittedName>
        <fullName evidence="3">Class I SAM-dependent methyltransferase</fullName>
    </submittedName>
</protein>
<evidence type="ECO:0000313" key="3">
    <source>
        <dbReference type="EMBL" id="RDD80587.1"/>
    </source>
</evidence>
<dbReference type="EMBL" id="QQAH01000016">
    <property type="protein sequence ID" value="RDD80587.1"/>
    <property type="molecule type" value="Genomic_DNA"/>
</dbReference>
<reference evidence="3 4" key="1">
    <citation type="submission" date="2018-07" db="EMBL/GenBank/DDBJ databases">
        <title>Dyella tabacisoli L4-6T, whole genome shotgun sequence.</title>
        <authorList>
            <person name="Zhou X.-K."/>
            <person name="Li W.-J."/>
            <person name="Duan Y.-Q."/>
        </authorList>
    </citation>
    <scope>NUCLEOTIDE SEQUENCE [LARGE SCALE GENOMIC DNA]</scope>
    <source>
        <strain evidence="3 4">L4-6</strain>
    </source>
</reference>
<dbReference type="AlphaFoldDB" id="A0A369UJ97"/>
<dbReference type="Proteomes" id="UP000253782">
    <property type="component" value="Unassembled WGS sequence"/>
</dbReference>
<accession>A0A369UJ97</accession>
<dbReference type="Pfam" id="PF13578">
    <property type="entry name" value="Methyltransf_24"/>
    <property type="match status" value="1"/>
</dbReference>
<dbReference type="InterPro" id="IPR029063">
    <property type="entry name" value="SAM-dependent_MTases_sf"/>
</dbReference>
<evidence type="ECO:0000256" key="2">
    <source>
        <dbReference type="ARBA" id="ARBA00022679"/>
    </source>
</evidence>